<dbReference type="EMBL" id="LITQ01000003">
    <property type="protein sequence ID" value="OAA94483.1"/>
    <property type="molecule type" value="Genomic_DNA"/>
</dbReference>
<evidence type="ECO:0000313" key="3">
    <source>
        <dbReference type="Proteomes" id="UP000077384"/>
    </source>
</evidence>
<reference evidence="1 3" key="1">
    <citation type="journal article" date="2015" name="Biotechnol. Bioeng.">
        <title>Genome sequence and phenotypic characterization of Caulobacter segnis.</title>
        <authorList>
            <person name="Patel S."/>
            <person name="Fletcher B."/>
            <person name="Scott D.C."/>
            <person name="Ely B."/>
        </authorList>
    </citation>
    <scope>NUCLEOTIDE SEQUENCE [LARGE SCALE GENOMIC DNA]</scope>
    <source>
        <strain evidence="1 3">PS02</strain>
    </source>
</reference>
<comment type="caution">
    <text evidence="1">The sequence shown here is derived from an EMBL/GenBank/DDBJ whole genome shotgun (WGS) entry which is preliminary data.</text>
</comment>
<proteinExistence type="predicted"/>
<dbReference type="InterPro" id="IPR046141">
    <property type="entry name" value="DUF6143"/>
</dbReference>
<protein>
    <submittedName>
        <fullName evidence="1">Uncharacterized protein</fullName>
    </submittedName>
</protein>
<evidence type="ECO:0000313" key="4">
    <source>
        <dbReference type="Proteomes" id="UP000093694"/>
    </source>
</evidence>
<dbReference type="Proteomes" id="UP000077384">
    <property type="component" value="Unassembled WGS sequence"/>
</dbReference>
<dbReference type="Proteomes" id="UP000093694">
    <property type="component" value="Unassembled WGS sequence"/>
</dbReference>
<dbReference type="PATRIC" id="fig|1705578.3.peg.2687"/>
<accession>A0A166U2C5</accession>
<dbReference type="RefSeq" id="WP_063600255.1">
    <property type="nucleotide sequence ID" value="NZ_LITQ01000003.1"/>
</dbReference>
<name>A0A166U2C5_9CLOT</name>
<dbReference type="Pfam" id="PF19640">
    <property type="entry name" value="DUF6143"/>
    <property type="match status" value="1"/>
</dbReference>
<sequence>MENYKNSILLPNPITQVADMPYALYLSLQGKYFVGYTDDMKFQDKNIAWAGLVNPVNSRVNLHIYVWTVTNVGKSPLTARIWFNAEPSGEPVKSELVTPSNTALKPLPIPRVNLLQANNALNEPYDGDNVFTRKVTPEVTIASEEVGKFIFPPGGSFIISLSNLEESNEIGEGRVAFGWSEEKIQEIK</sequence>
<evidence type="ECO:0000313" key="2">
    <source>
        <dbReference type="EMBL" id="OBR93227.1"/>
    </source>
</evidence>
<reference evidence="2 4" key="2">
    <citation type="journal article" date="2016" name="Front. Microbiol.">
        <title>Industrial Acetogenic Biocatalysts: A Comparative Metabolic and Genomic Analysis.</title>
        <authorList>
            <person name="Bengelsdorf F."/>
            <person name="Poehlein A."/>
            <person name="Sonja S."/>
            <person name="Erz C."/>
            <person name="Hummel T."/>
            <person name="Hoffmeister S."/>
            <person name="Daniel R."/>
            <person name="Durre P."/>
        </authorList>
    </citation>
    <scope>NUCLEOTIDE SEQUENCE [LARGE SCALE GENOMIC DNA]</scope>
    <source>
        <strain evidence="2 4">PTA-10522</strain>
    </source>
</reference>
<evidence type="ECO:0000313" key="1">
    <source>
        <dbReference type="EMBL" id="OAA94483.1"/>
    </source>
</evidence>
<gene>
    <name evidence="2" type="ORF">CLCOS_26990</name>
    <name evidence="1" type="ORF">WX73_03029</name>
</gene>
<organism evidence="1 3">
    <name type="scientific">Clostridium coskatii</name>
    <dbReference type="NCBI Taxonomy" id="1705578"/>
    <lineage>
        <taxon>Bacteria</taxon>
        <taxon>Bacillati</taxon>
        <taxon>Bacillota</taxon>
        <taxon>Clostridia</taxon>
        <taxon>Eubacteriales</taxon>
        <taxon>Clostridiaceae</taxon>
        <taxon>Clostridium</taxon>
    </lineage>
</organism>
<dbReference type="EMBL" id="LROR01000054">
    <property type="protein sequence ID" value="OBR93227.1"/>
    <property type="molecule type" value="Genomic_DNA"/>
</dbReference>
<keyword evidence="4" id="KW-1185">Reference proteome</keyword>
<dbReference type="AlphaFoldDB" id="A0A166U2C5"/>